<dbReference type="RefSeq" id="WP_094756815.1">
    <property type="nucleotide sequence ID" value="NZ_FRAJ01000013.1"/>
</dbReference>
<name>A0A1M6R2A4_9FIRM</name>
<reference evidence="1 2" key="1">
    <citation type="submission" date="2016-11" db="EMBL/GenBank/DDBJ databases">
        <authorList>
            <person name="Jaros S."/>
            <person name="Januszkiewicz K."/>
            <person name="Wedrychowicz H."/>
        </authorList>
    </citation>
    <scope>NUCLEOTIDE SEQUENCE [LARGE SCALE GENOMIC DNA]</scope>
    <source>
        <strain evidence="1 2">DSM 14501</strain>
    </source>
</reference>
<gene>
    <name evidence="1" type="ORF">SAMN02745883_01664</name>
</gene>
<organism evidence="1 2">
    <name type="scientific">Caminicella sporogenes DSM 14501</name>
    <dbReference type="NCBI Taxonomy" id="1121266"/>
    <lineage>
        <taxon>Bacteria</taxon>
        <taxon>Bacillati</taxon>
        <taxon>Bacillota</taxon>
        <taxon>Clostridia</taxon>
        <taxon>Peptostreptococcales</taxon>
        <taxon>Caminicellaceae</taxon>
        <taxon>Caminicella</taxon>
    </lineage>
</organism>
<accession>A0A1M6R2A4</accession>
<sequence length="164" mass="19631">MAIMSSRLIRHQFCIEELKKLGAKVISVQGIMIYVKFKIKNTKLEYLYHINPDSTYFLERIKPYVMAVGNFNTEEDIIDIIKIDLEQFKNAMNSKNFKDFIEVDDKISKLVRYFEDLYLYYNISKEDLKLLKDEVNTILNTIIDIKDRSKRVYYKKEPESFKKT</sequence>
<evidence type="ECO:0000313" key="1">
    <source>
        <dbReference type="EMBL" id="SHK26572.1"/>
    </source>
</evidence>
<protein>
    <submittedName>
        <fullName evidence="1">Uncharacterized protein</fullName>
    </submittedName>
</protein>
<keyword evidence="2" id="KW-1185">Reference proteome</keyword>
<dbReference type="STRING" id="1121266.SAMN02745883_01664"/>
<dbReference type="Proteomes" id="UP000184082">
    <property type="component" value="Unassembled WGS sequence"/>
</dbReference>
<evidence type="ECO:0000313" key="2">
    <source>
        <dbReference type="Proteomes" id="UP000184082"/>
    </source>
</evidence>
<dbReference type="AlphaFoldDB" id="A0A1M6R2A4"/>
<proteinExistence type="predicted"/>
<dbReference type="EMBL" id="FRAJ01000013">
    <property type="protein sequence ID" value="SHK26572.1"/>
    <property type="molecule type" value="Genomic_DNA"/>
</dbReference>